<dbReference type="InterPro" id="IPR035909">
    <property type="entry name" value="CheB_C"/>
</dbReference>
<feature type="domain" description="Response regulatory" evidence="7">
    <location>
        <begin position="1"/>
        <end position="121"/>
    </location>
</feature>
<comment type="PTM">
    <text evidence="4">Phosphorylated by CheA. Phosphorylation of the N-terminal regulatory domain activates the methylesterase activity.</text>
</comment>
<evidence type="ECO:0000256" key="6">
    <source>
        <dbReference type="PROSITE-ProRule" id="PRU00169"/>
    </source>
</evidence>
<dbReference type="SMART" id="SM00448">
    <property type="entry name" value="REC"/>
    <property type="match status" value="1"/>
</dbReference>
<dbReference type="GO" id="GO:0005737">
    <property type="term" value="C:cytoplasm"/>
    <property type="evidence" value="ECO:0007669"/>
    <property type="project" value="UniProtKB-SubCell"/>
</dbReference>
<keyword evidence="2 4" id="KW-0378">Hydrolase</keyword>
<dbReference type="EC" id="3.1.1.61" evidence="4"/>
<dbReference type="OrthoDB" id="9793421at2"/>
<comment type="similarity">
    <text evidence="4">Belongs to the CheB family.</text>
</comment>
<dbReference type="GO" id="GO:0008168">
    <property type="term" value="F:methyltransferase activity"/>
    <property type="evidence" value="ECO:0007669"/>
    <property type="project" value="UniProtKB-KW"/>
</dbReference>
<feature type="domain" description="CheB-type methylesterase" evidence="8">
    <location>
        <begin position="152"/>
        <end position="340"/>
    </location>
</feature>
<keyword evidence="10" id="KW-1185">Reference proteome</keyword>
<dbReference type="NCBIfam" id="NF001965">
    <property type="entry name" value="PRK00742.1"/>
    <property type="match status" value="1"/>
</dbReference>
<comment type="function">
    <text evidence="4">Involved in chemotaxis. Part of a chemotaxis signal transduction system that modulates chemotaxis in response to various stimuli. Catalyzes the demethylation of specific methylglutamate residues introduced into the chemoreceptors (methyl-accepting chemotaxis proteins or MCP) by CheR. Also mediates the irreversible deamidation of specific glutamine residues to glutamic acid.</text>
</comment>
<evidence type="ECO:0000256" key="1">
    <source>
        <dbReference type="ARBA" id="ARBA00022500"/>
    </source>
</evidence>
<keyword evidence="9" id="KW-0808">Transferase</keyword>
<dbReference type="Pfam" id="PF00072">
    <property type="entry name" value="Response_reg"/>
    <property type="match status" value="1"/>
</dbReference>
<evidence type="ECO:0000313" key="10">
    <source>
        <dbReference type="Proteomes" id="UP000295096"/>
    </source>
</evidence>
<name>A0A4R5QMC1_9PROT</name>
<feature type="active site" evidence="4 5">
    <location>
        <position position="164"/>
    </location>
</feature>
<evidence type="ECO:0000256" key="5">
    <source>
        <dbReference type="PROSITE-ProRule" id="PRU00050"/>
    </source>
</evidence>
<sequence>MLCDDSATVRAAMARVLEADPGIRIVARVANGQEAVAALERMPPALRPQVVLLDLEMPVMDGMTALPLLLREAPRPVVIVASALTQRGAAAAMAALRAGAADYVPKPGAAGGGLNDPAFRAEVLAKVKGWARMGAGPAPRAATPPRPAPMPPLRGLRAIGLGCSTGGPQALAGFVQGLVRPLPVPLLVVQHMPAGFTAMLADHLHRLGRLPVAEARDGEALRAGRLYLARGDRHLVVEGGAGGLVARLSDAPPENFCRPAVDPLFRSLAATCGGAVLALILTGMGQDGLAGCRAIAAAGGAVLAQDEASSVVWGMPGAVAKAGLARALLPPAGLAEQVLAACAGRAGAVA</sequence>
<dbReference type="GO" id="GO:0006935">
    <property type="term" value="P:chemotaxis"/>
    <property type="evidence" value="ECO:0007669"/>
    <property type="project" value="UniProtKB-UniRule"/>
</dbReference>
<dbReference type="GO" id="GO:0050568">
    <property type="term" value="F:protein-glutamine glutaminase activity"/>
    <property type="evidence" value="ECO:0007669"/>
    <property type="project" value="UniProtKB-UniRule"/>
</dbReference>
<dbReference type="Gene3D" id="3.40.50.2300">
    <property type="match status" value="1"/>
</dbReference>
<dbReference type="PIRSF" id="PIRSF000876">
    <property type="entry name" value="RR_chemtxs_CheB"/>
    <property type="match status" value="1"/>
</dbReference>
<dbReference type="CDD" id="cd16432">
    <property type="entry name" value="CheB_Rec"/>
    <property type="match status" value="1"/>
</dbReference>
<comment type="caution">
    <text evidence="9">The sequence shown here is derived from an EMBL/GenBank/DDBJ whole genome shotgun (WGS) entry which is preliminary data.</text>
</comment>
<evidence type="ECO:0000259" key="8">
    <source>
        <dbReference type="PROSITE" id="PS50122"/>
    </source>
</evidence>
<comment type="domain">
    <text evidence="4">Contains a C-terminal catalytic domain, and an N-terminal region which modulates catalytic activity.</text>
</comment>
<dbReference type="PROSITE" id="PS50122">
    <property type="entry name" value="CHEB"/>
    <property type="match status" value="1"/>
</dbReference>
<dbReference type="AlphaFoldDB" id="A0A4R5QMC1"/>
<dbReference type="InterPro" id="IPR000673">
    <property type="entry name" value="Sig_transdc_resp-reg_Me-estase"/>
</dbReference>
<feature type="active site" evidence="4 5">
    <location>
        <position position="287"/>
    </location>
</feature>
<dbReference type="PANTHER" id="PTHR42872">
    <property type="entry name" value="PROTEIN-GLUTAMATE METHYLESTERASE/PROTEIN-GLUTAMINE GLUTAMINASE"/>
    <property type="match status" value="1"/>
</dbReference>
<comment type="subcellular location">
    <subcellularLocation>
        <location evidence="4">Cytoplasm</location>
    </subcellularLocation>
</comment>
<dbReference type="CDD" id="cd17541">
    <property type="entry name" value="REC_CheB-like"/>
    <property type="match status" value="1"/>
</dbReference>
<feature type="modified residue" description="4-aspartylphosphate" evidence="4 6">
    <location>
        <position position="54"/>
    </location>
</feature>
<dbReference type="Pfam" id="PF01339">
    <property type="entry name" value="CheB_methylest"/>
    <property type="match status" value="1"/>
</dbReference>
<dbReference type="InterPro" id="IPR001789">
    <property type="entry name" value="Sig_transdc_resp-reg_receiver"/>
</dbReference>
<dbReference type="GO" id="GO:0032259">
    <property type="term" value="P:methylation"/>
    <property type="evidence" value="ECO:0007669"/>
    <property type="project" value="UniProtKB-KW"/>
</dbReference>
<dbReference type="InterPro" id="IPR011006">
    <property type="entry name" value="CheY-like_superfamily"/>
</dbReference>
<dbReference type="Proteomes" id="UP000295096">
    <property type="component" value="Unassembled WGS sequence"/>
</dbReference>
<evidence type="ECO:0000256" key="2">
    <source>
        <dbReference type="ARBA" id="ARBA00022801"/>
    </source>
</evidence>
<reference evidence="9 10" key="1">
    <citation type="journal article" date="2016" name="J. Microbiol.">
        <title>Dankookia rubra gen. nov., sp. nov., an alphaproteobacterium isolated from sediment of a shallow stream.</title>
        <authorList>
            <person name="Kim W.H."/>
            <person name="Kim D.H."/>
            <person name="Kang K."/>
            <person name="Ahn T.Y."/>
        </authorList>
    </citation>
    <scope>NUCLEOTIDE SEQUENCE [LARGE SCALE GENOMIC DNA]</scope>
    <source>
        <strain evidence="9 10">JCM30602</strain>
    </source>
</reference>
<keyword evidence="4" id="KW-0963">Cytoplasm</keyword>
<dbReference type="EMBL" id="SMSJ01000001">
    <property type="protein sequence ID" value="TDH64700.1"/>
    <property type="molecule type" value="Genomic_DNA"/>
</dbReference>
<comment type="catalytic activity">
    <reaction evidence="4">
        <text>L-glutaminyl-[protein] + H2O = L-glutamyl-[protein] + NH4(+)</text>
        <dbReference type="Rhea" id="RHEA:16441"/>
        <dbReference type="Rhea" id="RHEA-COMP:10207"/>
        <dbReference type="Rhea" id="RHEA-COMP:10208"/>
        <dbReference type="ChEBI" id="CHEBI:15377"/>
        <dbReference type="ChEBI" id="CHEBI:28938"/>
        <dbReference type="ChEBI" id="CHEBI:29973"/>
        <dbReference type="ChEBI" id="CHEBI:30011"/>
        <dbReference type="EC" id="3.5.1.44"/>
    </reaction>
</comment>
<dbReference type="PROSITE" id="PS50110">
    <property type="entry name" value="RESPONSE_REGULATORY"/>
    <property type="match status" value="1"/>
</dbReference>
<protein>
    <recommendedName>
        <fullName evidence="4">Protein-glutamate methylesterase/protein-glutamine glutaminase</fullName>
        <ecNumber evidence="4">3.1.1.61</ecNumber>
        <ecNumber evidence="4">3.5.1.44</ecNumber>
    </recommendedName>
</protein>
<keyword evidence="9" id="KW-0489">Methyltransferase</keyword>
<dbReference type="InterPro" id="IPR008248">
    <property type="entry name" value="CheB-like"/>
</dbReference>
<dbReference type="SUPFAM" id="SSF52738">
    <property type="entry name" value="Methylesterase CheB, C-terminal domain"/>
    <property type="match status" value="1"/>
</dbReference>
<accession>A0A4R5QMC1</accession>
<keyword evidence="1 4" id="KW-0145">Chemotaxis</keyword>
<evidence type="ECO:0000259" key="7">
    <source>
        <dbReference type="PROSITE" id="PS50110"/>
    </source>
</evidence>
<dbReference type="GO" id="GO:0000156">
    <property type="term" value="F:phosphorelay response regulator activity"/>
    <property type="evidence" value="ECO:0007669"/>
    <property type="project" value="InterPro"/>
</dbReference>
<dbReference type="Gene3D" id="3.40.50.180">
    <property type="entry name" value="Methylesterase CheB, C-terminal domain"/>
    <property type="match status" value="1"/>
</dbReference>
<dbReference type="EC" id="3.5.1.44" evidence="4"/>
<dbReference type="HAMAP" id="MF_00099">
    <property type="entry name" value="CheB_chemtxs"/>
    <property type="match status" value="1"/>
</dbReference>
<proteinExistence type="inferred from homology"/>
<keyword evidence="4 6" id="KW-0597">Phosphoprotein</keyword>
<gene>
    <name evidence="4 9" type="primary">cheB</name>
    <name evidence="9" type="ORF">E2C06_01565</name>
</gene>
<dbReference type="PANTHER" id="PTHR42872:SF3">
    <property type="entry name" value="PROTEIN-GLUTAMATE METHYLESTERASE_PROTEIN-GLUTAMINE GLUTAMINASE 1"/>
    <property type="match status" value="1"/>
</dbReference>
<dbReference type="GO" id="GO:0008984">
    <property type="term" value="F:protein-glutamate methylesterase activity"/>
    <property type="evidence" value="ECO:0007669"/>
    <property type="project" value="UniProtKB-UniRule"/>
</dbReference>
<comment type="catalytic activity">
    <reaction evidence="3 4">
        <text>[protein]-L-glutamate 5-O-methyl ester + H2O = L-glutamyl-[protein] + methanol + H(+)</text>
        <dbReference type="Rhea" id="RHEA:23236"/>
        <dbReference type="Rhea" id="RHEA-COMP:10208"/>
        <dbReference type="Rhea" id="RHEA-COMP:10311"/>
        <dbReference type="ChEBI" id="CHEBI:15377"/>
        <dbReference type="ChEBI" id="CHEBI:15378"/>
        <dbReference type="ChEBI" id="CHEBI:17790"/>
        <dbReference type="ChEBI" id="CHEBI:29973"/>
        <dbReference type="ChEBI" id="CHEBI:82795"/>
        <dbReference type="EC" id="3.1.1.61"/>
    </reaction>
</comment>
<evidence type="ECO:0000256" key="3">
    <source>
        <dbReference type="ARBA" id="ARBA00048267"/>
    </source>
</evidence>
<evidence type="ECO:0000256" key="4">
    <source>
        <dbReference type="HAMAP-Rule" id="MF_00099"/>
    </source>
</evidence>
<organism evidence="9 10">
    <name type="scientific">Dankookia rubra</name>
    <dbReference type="NCBI Taxonomy" id="1442381"/>
    <lineage>
        <taxon>Bacteria</taxon>
        <taxon>Pseudomonadati</taxon>
        <taxon>Pseudomonadota</taxon>
        <taxon>Alphaproteobacteria</taxon>
        <taxon>Acetobacterales</taxon>
        <taxon>Roseomonadaceae</taxon>
        <taxon>Dankookia</taxon>
    </lineage>
</organism>
<feature type="active site" evidence="4 5">
    <location>
        <position position="191"/>
    </location>
</feature>
<dbReference type="SUPFAM" id="SSF52172">
    <property type="entry name" value="CheY-like"/>
    <property type="match status" value="1"/>
</dbReference>
<evidence type="ECO:0000313" key="9">
    <source>
        <dbReference type="EMBL" id="TDH64700.1"/>
    </source>
</evidence>